<comment type="similarity">
    <text evidence="2">Belongs to the autoinducer-2 exporter (AI-2E) (TC 2.A.86) family.</text>
</comment>
<gene>
    <name evidence="7" type="ORF">S12H4_57135</name>
</gene>
<evidence type="ECO:0000256" key="3">
    <source>
        <dbReference type="ARBA" id="ARBA00022692"/>
    </source>
</evidence>
<evidence type="ECO:0000256" key="5">
    <source>
        <dbReference type="ARBA" id="ARBA00023136"/>
    </source>
</evidence>
<dbReference type="Pfam" id="PF01594">
    <property type="entry name" value="AI-2E_transport"/>
    <property type="match status" value="1"/>
</dbReference>
<evidence type="ECO:0000256" key="4">
    <source>
        <dbReference type="ARBA" id="ARBA00022989"/>
    </source>
</evidence>
<keyword evidence="4 6" id="KW-1133">Transmembrane helix</keyword>
<dbReference type="InterPro" id="IPR002549">
    <property type="entry name" value="AI-2E-like"/>
</dbReference>
<reference evidence="7" key="1">
    <citation type="journal article" date="2014" name="Front. Microbiol.">
        <title>High frequency of phylogenetically diverse reductive dehalogenase-homologous genes in deep subseafloor sedimentary metagenomes.</title>
        <authorList>
            <person name="Kawai M."/>
            <person name="Futagami T."/>
            <person name="Toyoda A."/>
            <person name="Takaki Y."/>
            <person name="Nishi S."/>
            <person name="Hori S."/>
            <person name="Arai W."/>
            <person name="Tsubouchi T."/>
            <person name="Morono Y."/>
            <person name="Uchiyama I."/>
            <person name="Ito T."/>
            <person name="Fujiyama A."/>
            <person name="Inagaki F."/>
            <person name="Takami H."/>
        </authorList>
    </citation>
    <scope>NUCLEOTIDE SEQUENCE</scope>
    <source>
        <strain evidence="7">Expedition CK06-06</strain>
    </source>
</reference>
<evidence type="ECO:0000256" key="1">
    <source>
        <dbReference type="ARBA" id="ARBA00004141"/>
    </source>
</evidence>
<feature type="transmembrane region" description="Helical" evidence="6">
    <location>
        <begin position="12"/>
        <end position="36"/>
    </location>
</feature>
<evidence type="ECO:0000256" key="2">
    <source>
        <dbReference type="ARBA" id="ARBA00009773"/>
    </source>
</evidence>
<name>X1VUK4_9ZZZZ</name>
<accession>X1VUK4</accession>
<evidence type="ECO:0000313" key="7">
    <source>
        <dbReference type="EMBL" id="GAJ21336.1"/>
    </source>
</evidence>
<dbReference type="GO" id="GO:0016020">
    <property type="term" value="C:membrane"/>
    <property type="evidence" value="ECO:0007669"/>
    <property type="project" value="UniProtKB-SubCell"/>
</dbReference>
<evidence type="ECO:0000256" key="6">
    <source>
        <dbReference type="SAM" id="Phobius"/>
    </source>
</evidence>
<proteinExistence type="inferred from homology"/>
<dbReference type="EMBL" id="BARW01036897">
    <property type="protein sequence ID" value="GAJ21336.1"/>
    <property type="molecule type" value="Genomic_DNA"/>
</dbReference>
<sequence length="180" mass="20380">WIYKIIKLKNISALLICILLIILIILPIWFLTPILINQSLKVYFIAQQTDFVTPLQNIFPSLFASAEFSAEVGVITHSFVTRISNSLVNALADILLNFPVIFLQLLVVFFTFFFVLRDQEQLVAYVKSLLPFSKDVEKKLFESSKAITASVIYGQVIIGIIRSFGTYSRTINTSISSYTT</sequence>
<protein>
    <recommendedName>
        <fullName evidence="8">AI-2E family transporter</fullName>
    </recommendedName>
</protein>
<comment type="caution">
    <text evidence="7">The sequence shown here is derived from an EMBL/GenBank/DDBJ whole genome shotgun (WGS) entry which is preliminary data.</text>
</comment>
<keyword evidence="5 6" id="KW-0472">Membrane</keyword>
<evidence type="ECO:0008006" key="8">
    <source>
        <dbReference type="Google" id="ProtNLM"/>
    </source>
</evidence>
<comment type="subcellular location">
    <subcellularLocation>
        <location evidence="1">Membrane</location>
        <topology evidence="1">Multi-pass membrane protein</topology>
    </subcellularLocation>
</comment>
<organism evidence="7">
    <name type="scientific">marine sediment metagenome</name>
    <dbReference type="NCBI Taxonomy" id="412755"/>
    <lineage>
        <taxon>unclassified sequences</taxon>
        <taxon>metagenomes</taxon>
        <taxon>ecological metagenomes</taxon>
    </lineage>
</organism>
<keyword evidence="3 6" id="KW-0812">Transmembrane</keyword>
<dbReference type="AlphaFoldDB" id="X1VUK4"/>
<feature type="non-terminal residue" evidence="7">
    <location>
        <position position="1"/>
    </location>
</feature>
<feature type="transmembrane region" description="Helical" evidence="6">
    <location>
        <begin position="94"/>
        <end position="116"/>
    </location>
</feature>